<evidence type="ECO:0000313" key="2">
    <source>
        <dbReference type="EMBL" id="KAF2220626.1"/>
    </source>
</evidence>
<dbReference type="OrthoDB" id="10499504at2759"/>
<dbReference type="Proteomes" id="UP000799538">
    <property type="component" value="Unassembled WGS sequence"/>
</dbReference>
<accession>A0A6A6G4G9</accession>
<dbReference type="EMBL" id="ML992512">
    <property type="protein sequence ID" value="KAF2220626.1"/>
    <property type="molecule type" value="Genomic_DNA"/>
</dbReference>
<feature type="region of interest" description="Disordered" evidence="1">
    <location>
        <begin position="157"/>
        <end position="178"/>
    </location>
</feature>
<organism evidence="2 3">
    <name type="scientific">Elsinoe ampelina</name>
    <dbReference type="NCBI Taxonomy" id="302913"/>
    <lineage>
        <taxon>Eukaryota</taxon>
        <taxon>Fungi</taxon>
        <taxon>Dikarya</taxon>
        <taxon>Ascomycota</taxon>
        <taxon>Pezizomycotina</taxon>
        <taxon>Dothideomycetes</taxon>
        <taxon>Dothideomycetidae</taxon>
        <taxon>Myriangiales</taxon>
        <taxon>Elsinoaceae</taxon>
        <taxon>Elsinoe</taxon>
    </lineage>
</organism>
<reference evidence="3" key="1">
    <citation type="journal article" date="2020" name="Stud. Mycol.">
        <title>101 Dothideomycetes genomes: A test case for predicting lifestyles and emergence of pathogens.</title>
        <authorList>
            <person name="Haridas S."/>
            <person name="Albert R."/>
            <person name="Binder M."/>
            <person name="Bloem J."/>
            <person name="LaButti K."/>
            <person name="Salamov A."/>
            <person name="Andreopoulos B."/>
            <person name="Baker S."/>
            <person name="Barry K."/>
            <person name="Bills G."/>
            <person name="Bluhm B."/>
            <person name="Cannon C."/>
            <person name="Castanera R."/>
            <person name="Culley D."/>
            <person name="Daum C."/>
            <person name="Ezra D."/>
            <person name="Gonzalez J."/>
            <person name="Henrissat B."/>
            <person name="Kuo A."/>
            <person name="Liang C."/>
            <person name="Lipzen A."/>
            <person name="Lutzoni F."/>
            <person name="Magnuson J."/>
            <person name="Mondo S."/>
            <person name="Nolan M."/>
            <person name="Ohm R."/>
            <person name="Pangilinan J."/>
            <person name="Park H.-J."/>
            <person name="Ramirez L."/>
            <person name="Alfaro M."/>
            <person name="Sun H."/>
            <person name="Tritt A."/>
            <person name="Yoshinaga Y."/>
            <person name="Zwiers L.-H."/>
            <person name="Turgeon B."/>
            <person name="Goodwin S."/>
            <person name="Spatafora J."/>
            <person name="Crous P."/>
            <person name="Grigoriev I."/>
        </authorList>
    </citation>
    <scope>NUCLEOTIDE SEQUENCE [LARGE SCALE GENOMIC DNA]</scope>
    <source>
        <strain evidence="3">CECT 20119</strain>
    </source>
</reference>
<proteinExistence type="predicted"/>
<evidence type="ECO:0000313" key="3">
    <source>
        <dbReference type="Proteomes" id="UP000799538"/>
    </source>
</evidence>
<dbReference type="AlphaFoldDB" id="A0A6A6G4G9"/>
<protein>
    <submittedName>
        <fullName evidence="2">Uncharacterized protein</fullName>
    </submittedName>
</protein>
<evidence type="ECO:0000256" key="1">
    <source>
        <dbReference type="SAM" id="MobiDB-lite"/>
    </source>
</evidence>
<keyword evidence="3" id="KW-1185">Reference proteome</keyword>
<name>A0A6A6G4G9_9PEZI</name>
<feature type="region of interest" description="Disordered" evidence="1">
    <location>
        <begin position="76"/>
        <end position="101"/>
    </location>
</feature>
<gene>
    <name evidence="2" type="ORF">BDZ85DRAFT_321395</name>
</gene>
<sequence>MDDNKNIELASELDAELMLEPGVALSILDDNDELPKNGSATLDELDGKNSSLDAGVLGKELLVSGVSIPEDVAVSSGDAYGKPENMTALDESKDNEEDEAMEYSVPGSAVAVIVGGSEVEEVIKRDDSRVVLGAIVDAGLVDARLVVVNDKSDDVVNCVSDSKGSGPEDGFGDESDDE</sequence>